<dbReference type="PANTHER" id="PTHR33480">
    <property type="entry name" value="SET DOMAIN-CONTAINING PROTEIN-RELATED"/>
    <property type="match status" value="1"/>
</dbReference>
<name>A0AAV8YI76_9CUCU</name>
<dbReference type="InterPro" id="IPR011010">
    <property type="entry name" value="DNA_brk_join_enz"/>
</dbReference>
<dbReference type="GO" id="GO:0003677">
    <property type="term" value="F:DNA binding"/>
    <property type="evidence" value="ECO:0007669"/>
    <property type="project" value="InterPro"/>
</dbReference>
<evidence type="ECO:0008006" key="6">
    <source>
        <dbReference type="Google" id="ProtNLM"/>
    </source>
</evidence>
<proteinExistence type="predicted"/>
<keyword evidence="2" id="KW-0175">Coiled coil</keyword>
<feature type="compositionally biased region" description="Polar residues" evidence="3">
    <location>
        <begin position="115"/>
        <end position="133"/>
    </location>
</feature>
<sequence length="804" mass="92539">MQYIRKNPFLEKKKNTQLNEVVSQVSSKQETLTDTSVLSETKCNQSNDITSLSLFPLIKTSESNLLDDTRPSTSAIGIATVPEESEKSNWLDDTRPSTSTIGNSQISEELKTNFEGENNNSRHSSSTNYVSDSYKSEMENEYDDDSIADPDYQPDSPNCPFRNLYYSPHLNSELSTESSPHLNSELSPKSSKIVVVPQIPLVLPDKLSQGCKQMVETVSRKNYTDRKDFCSFCEKDVSHFGRHMLKWHEQEFEVQRILSFNKNSKERRQALSVLRKQGNFLRNRVETKLRPVKRLQANQKLTSSHDFLPCKYCLGFYMKKSLFRHTKKCSLNHESDITKKRQTSQSDGQTTLLSSYLFKHDELLKSKIFPRMRADDIGLIAKKDPLICKYAYSYVKGRQSKGNLDLVRTNMRRLAKLLQHAQKENAEIKQLIDILRPCHFQLIIAGVNKMAQYNPETENYESPTLAINFGTLILKRLIESQWADEVSAQAGANLNQNKWNQEELLPLTSDLKKLNIFLQKTSEESFNKLKTNENDSFAYNTLKEVLYTQLILLNRRRPAEVAQLKVQTFKSIDLENEHTNEFENCLTETEKILLSTYSRFIIRGKRGRGVPVLLSPEMKKHFDFIIEVRSKFVTDNDFVFHTSGQGFIDGTKVLHRYVNKCKVERPGSITATRLRKHLATITQLLQFSNNDMEQLSKFMGHTLKTHCNVYRMSDKIYQTAKVSKLLLLMTEGGAEQFRGKTLDEIQINLNPIYDNETVTEKIDLDPINQNDLDAECEETLNASHAIQKSLKVHKHKSKKSNTRQ</sequence>
<evidence type="ECO:0000256" key="2">
    <source>
        <dbReference type="SAM" id="Coils"/>
    </source>
</evidence>
<evidence type="ECO:0000313" key="4">
    <source>
        <dbReference type="EMBL" id="KAJ8950254.1"/>
    </source>
</evidence>
<feature type="compositionally biased region" description="Polar residues" evidence="3">
    <location>
        <begin position="96"/>
        <end position="107"/>
    </location>
</feature>
<comment type="caution">
    <text evidence="4">The sequence shown here is derived from an EMBL/GenBank/DDBJ whole genome shotgun (WGS) entry which is preliminary data.</text>
</comment>
<dbReference type="AlphaFoldDB" id="A0AAV8YI76"/>
<protein>
    <recommendedName>
        <fullName evidence="6">Tyr recombinase domain-containing protein</fullName>
    </recommendedName>
</protein>
<organism evidence="4 5">
    <name type="scientific">Rhamnusium bicolor</name>
    <dbReference type="NCBI Taxonomy" id="1586634"/>
    <lineage>
        <taxon>Eukaryota</taxon>
        <taxon>Metazoa</taxon>
        <taxon>Ecdysozoa</taxon>
        <taxon>Arthropoda</taxon>
        <taxon>Hexapoda</taxon>
        <taxon>Insecta</taxon>
        <taxon>Pterygota</taxon>
        <taxon>Neoptera</taxon>
        <taxon>Endopterygota</taxon>
        <taxon>Coleoptera</taxon>
        <taxon>Polyphaga</taxon>
        <taxon>Cucujiformia</taxon>
        <taxon>Chrysomeloidea</taxon>
        <taxon>Cerambycidae</taxon>
        <taxon>Lepturinae</taxon>
        <taxon>Rhagiini</taxon>
        <taxon>Rhamnusium</taxon>
    </lineage>
</organism>
<feature type="compositionally biased region" description="Acidic residues" evidence="3">
    <location>
        <begin position="139"/>
        <end position="148"/>
    </location>
</feature>
<dbReference type="GO" id="GO:0006310">
    <property type="term" value="P:DNA recombination"/>
    <property type="evidence" value="ECO:0007669"/>
    <property type="project" value="UniProtKB-KW"/>
</dbReference>
<keyword evidence="5" id="KW-1185">Reference proteome</keyword>
<keyword evidence="1" id="KW-0233">DNA recombination</keyword>
<dbReference type="PANTHER" id="PTHR33480:SF1">
    <property type="entry name" value="TYR RECOMBINASE DOMAIN-CONTAINING PROTEIN"/>
    <property type="match status" value="1"/>
</dbReference>
<dbReference type="Proteomes" id="UP001162156">
    <property type="component" value="Unassembled WGS sequence"/>
</dbReference>
<dbReference type="InterPro" id="IPR013762">
    <property type="entry name" value="Integrase-like_cat_sf"/>
</dbReference>
<dbReference type="EMBL" id="JANEYF010002183">
    <property type="protein sequence ID" value="KAJ8950254.1"/>
    <property type="molecule type" value="Genomic_DNA"/>
</dbReference>
<dbReference type="SUPFAM" id="SSF56349">
    <property type="entry name" value="DNA breaking-rejoining enzymes"/>
    <property type="match status" value="1"/>
</dbReference>
<gene>
    <name evidence="4" type="ORF">NQ314_007959</name>
</gene>
<feature type="compositionally biased region" description="Basic and acidic residues" evidence="3">
    <location>
        <begin position="84"/>
        <end position="95"/>
    </location>
</feature>
<feature type="coiled-coil region" evidence="2">
    <location>
        <begin position="404"/>
        <end position="434"/>
    </location>
</feature>
<accession>A0AAV8YI76</accession>
<evidence type="ECO:0000313" key="5">
    <source>
        <dbReference type="Proteomes" id="UP001162156"/>
    </source>
</evidence>
<feature type="region of interest" description="Disordered" evidence="3">
    <location>
        <begin position="80"/>
        <end position="160"/>
    </location>
</feature>
<evidence type="ECO:0000256" key="1">
    <source>
        <dbReference type="ARBA" id="ARBA00023172"/>
    </source>
</evidence>
<dbReference type="Gene3D" id="1.10.443.10">
    <property type="entry name" value="Intergrase catalytic core"/>
    <property type="match status" value="1"/>
</dbReference>
<dbReference type="GO" id="GO:0015074">
    <property type="term" value="P:DNA integration"/>
    <property type="evidence" value="ECO:0007669"/>
    <property type="project" value="InterPro"/>
</dbReference>
<reference evidence="4" key="1">
    <citation type="journal article" date="2023" name="Insect Mol. Biol.">
        <title>Genome sequencing provides insights into the evolution of gene families encoding plant cell wall-degrading enzymes in longhorned beetles.</title>
        <authorList>
            <person name="Shin N.R."/>
            <person name="Okamura Y."/>
            <person name="Kirsch R."/>
            <person name="Pauchet Y."/>
        </authorList>
    </citation>
    <scope>NUCLEOTIDE SEQUENCE</scope>
    <source>
        <strain evidence="4">RBIC_L_NR</strain>
    </source>
</reference>
<evidence type="ECO:0000256" key="3">
    <source>
        <dbReference type="SAM" id="MobiDB-lite"/>
    </source>
</evidence>